<gene>
    <name evidence="1" type="ORF">L2E82_09908</name>
</gene>
<evidence type="ECO:0000313" key="1">
    <source>
        <dbReference type="EMBL" id="KAI3780047.1"/>
    </source>
</evidence>
<proteinExistence type="predicted"/>
<organism evidence="1 2">
    <name type="scientific">Cichorium intybus</name>
    <name type="common">Chicory</name>
    <dbReference type="NCBI Taxonomy" id="13427"/>
    <lineage>
        <taxon>Eukaryota</taxon>
        <taxon>Viridiplantae</taxon>
        <taxon>Streptophyta</taxon>
        <taxon>Embryophyta</taxon>
        <taxon>Tracheophyta</taxon>
        <taxon>Spermatophyta</taxon>
        <taxon>Magnoliopsida</taxon>
        <taxon>eudicotyledons</taxon>
        <taxon>Gunneridae</taxon>
        <taxon>Pentapetalae</taxon>
        <taxon>asterids</taxon>
        <taxon>campanulids</taxon>
        <taxon>Asterales</taxon>
        <taxon>Asteraceae</taxon>
        <taxon>Cichorioideae</taxon>
        <taxon>Cichorieae</taxon>
        <taxon>Cichoriinae</taxon>
        <taxon>Cichorium</taxon>
    </lineage>
</organism>
<dbReference type="EMBL" id="CM042010">
    <property type="protein sequence ID" value="KAI3780047.1"/>
    <property type="molecule type" value="Genomic_DNA"/>
</dbReference>
<keyword evidence="2" id="KW-1185">Reference proteome</keyword>
<evidence type="ECO:0000313" key="2">
    <source>
        <dbReference type="Proteomes" id="UP001055811"/>
    </source>
</evidence>
<comment type="caution">
    <text evidence="1">The sequence shown here is derived from an EMBL/GenBank/DDBJ whole genome shotgun (WGS) entry which is preliminary data.</text>
</comment>
<accession>A0ACB9G9G7</accession>
<name>A0ACB9G9G7_CICIN</name>
<reference evidence="2" key="1">
    <citation type="journal article" date="2022" name="Mol. Ecol. Resour.">
        <title>The genomes of chicory, endive, great burdock and yacon provide insights into Asteraceae palaeo-polyploidization history and plant inulin production.</title>
        <authorList>
            <person name="Fan W."/>
            <person name="Wang S."/>
            <person name="Wang H."/>
            <person name="Wang A."/>
            <person name="Jiang F."/>
            <person name="Liu H."/>
            <person name="Zhao H."/>
            <person name="Xu D."/>
            <person name="Zhang Y."/>
        </authorList>
    </citation>
    <scope>NUCLEOTIDE SEQUENCE [LARGE SCALE GENOMIC DNA]</scope>
    <source>
        <strain evidence="2">cv. Punajuju</strain>
    </source>
</reference>
<reference evidence="1 2" key="2">
    <citation type="journal article" date="2022" name="Mol. Ecol. Resour.">
        <title>The genomes of chicory, endive, great burdock and yacon provide insights into Asteraceae paleo-polyploidization history and plant inulin production.</title>
        <authorList>
            <person name="Fan W."/>
            <person name="Wang S."/>
            <person name="Wang H."/>
            <person name="Wang A."/>
            <person name="Jiang F."/>
            <person name="Liu H."/>
            <person name="Zhao H."/>
            <person name="Xu D."/>
            <person name="Zhang Y."/>
        </authorList>
    </citation>
    <scope>NUCLEOTIDE SEQUENCE [LARGE SCALE GENOMIC DNA]</scope>
    <source>
        <strain evidence="2">cv. Punajuju</strain>
        <tissue evidence="1">Leaves</tissue>
    </source>
</reference>
<protein>
    <submittedName>
        <fullName evidence="1">Uncharacterized protein</fullName>
    </submittedName>
</protein>
<sequence>MLTKSVVRVWVVKNSFGRSLSLKSEIPDLHGGRVEYCSKPSRLTRGRADSAWGRVESCRKIHPTSISEHKEAIFCQIEARDSWGNIKRLESNPANTLLIPKSSRSPIRVIWRFQILSRYEVSKLREDGFANEIIIMRMMRMFIEKDLWNVSVAVIGEGM</sequence>
<dbReference type="Proteomes" id="UP001055811">
    <property type="component" value="Linkage Group LG02"/>
</dbReference>